<feature type="chain" id="PRO_5002162091" description="Secreted peptide" evidence="1">
    <location>
        <begin position="20"/>
        <end position="100"/>
    </location>
</feature>
<organism evidence="2 3">
    <name type="scientific">Hebeloma cylindrosporum</name>
    <dbReference type="NCBI Taxonomy" id="76867"/>
    <lineage>
        <taxon>Eukaryota</taxon>
        <taxon>Fungi</taxon>
        <taxon>Dikarya</taxon>
        <taxon>Basidiomycota</taxon>
        <taxon>Agaricomycotina</taxon>
        <taxon>Agaricomycetes</taxon>
        <taxon>Agaricomycetidae</taxon>
        <taxon>Agaricales</taxon>
        <taxon>Agaricineae</taxon>
        <taxon>Hymenogastraceae</taxon>
        <taxon>Hebeloma</taxon>
    </lineage>
</organism>
<reference evidence="3" key="2">
    <citation type="submission" date="2015-01" db="EMBL/GenBank/DDBJ databases">
        <title>Evolutionary Origins and Diversification of the Mycorrhizal Mutualists.</title>
        <authorList>
            <consortium name="DOE Joint Genome Institute"/>
            <consortium name="Mycorrhizal Genomics Consortium"/>
            <person name="Kohler A."/>
            <person name="Kuo A."/>
            <person name="Nagy L.G."/>
            <person name="Floudas D."/>
            <person name="Copeland A."/>
            <person name="Barry K.W."/>
            <person name="Cichocki N."/>
            <person name="Veneault-Fourrey C."/>
            <person name="LaButti K."/>
            <person name="Lindquist E.A."/>
            <person name="Lipzen A."/>
            <person name="Lundell T."/>
            <person name="Morin E."/>
            <person name="Murat C."/>
            <person name="Riley R."/>
            <person name="Ohm R."/>
            <person name="Sun H."/>
            <person name="Tunlid A."/>
            <person name="Henrissat B."/>
            <person name="Grigoriev I.V."/>
            <person name="Hibbett D.S."/>
            <person name="Martin F."/>
        </authorList>
    </citation>
    <scope>NUCLEOTIDE SEQUENCE [LARGE SCALE GENOMIC DNA]</scope>
    <source>
        <strain evidence="3">h7</strain>
    </source>
</reference>
<protein>
    <recommendedName>
        <fullName evidence="4">Secreted peptide</fullName>
    </recommendedName>
</protein>
<sequence>MVSRMGALPLFVLLIPILALPSITIIPSSSVSIIVLLLLSCRSESSPIILQLHVAYHILPIDGPSSISLFILGGDGGRDLRVCKNGGRNEVILLVVYVPP</sequence>
<dbReference type="Proteomes" id="UP000053424">
    <property type="component" value="Unassembled WGS sequence"/>
</dbReference>
<dbReference type="EMBL" id="KN831817">
    <property type="protein sequence ID" value="KIM35606.1"/>
    <property type="molecule type" value="Genomic_DNA"/>
</dbReference>
<evidence type="ECO:0000313" key="2">
    <source>
        <dbReference type="EMBL" id="KIM35606.1"/>
    </source>
</evidence>
<gene>
    <name evidence="2" type="ORF">M413DRAFT_346826</name>
</gene>
<evidence type="ECO:0000256" key="1">
    <source>
        <dbReference type="SAM" id="SignalP"/>
    </source>
</evidence>
<feature type="signal peptide" evidence="1">
    <location>
        <begin position="1"/>
        <end position="19"/>
    </location>
</feature>
<dbReference type="HOGENOM" id="CLU_2306494_0_0_1"/>
<evidence type="ECO:0008006" key="4">
    <source>
        <dbReference type="Google" id="ProtNLM"/>
    </source>
</evidence>
<evidence type="ECO:0000313" key="3">
    <source>
        <dbReference type="Proteomes" id="UP000053424"/>
    </source>
</evidence>
<accession>A0A0C3BW49</accession>
<dbReference type="AlphaFoldDB" id="A0A0C3BW49"/>
<proteinExistence type="predicted"/>
<name>A0A0C3BW49_HEBCY</name>
<keyword evidence="3" id="KW-1185">Reference proteome</keyword>
<keyword evidence="1" id="KW-0732">Signal</keyword>
<reference evidence="2 3" key="1">
    <citation type="submission" date="2014-04" db="EMBL/GenBank/DDBJ databases">
        <authorList>
            <consortium name="DOE Joint Genome Institute"/>
            <person name="Kuo A."/>
            <person name="Gay G."/>
            <person name="Dore J."/>
            <person name="Kohler A."/>
            <person name="Nagy L.G."/>
            <person name="Floudas D."/>
            <person name="Copeland A."/>
            <person name="Barry K.W."/>
            <person name="Cichocki N."/>
            <person name="Veneault-Fourrey C."/>
            <person name="LaButti K."/>
            <person name="Lindquist E.A."/>
            <person name="Lipzen A."/>
            <person name="Lundell T."/>
            <person name="Morin E."/>
            <person name="Murat C."/>
            <person name="Sun H."/>
            <person name="Tunlid A."/>
            <person name="Henrissat B."/>
            <person name="Grigoriev I.V."/>
            <person name="Hibbett D.S."/>
            <person name="Martin F."/>
            <person name="Nordberg H.P."/>
            <person name="Cantor M.N."/>
            <person name="Hua S.X."/>
        </authorList>
    </citation>
    <scope>NUCLEOTIDE SEQUENCE [LARGE SCALE GENOMIC DNA]</scope>
    <source>
        <strain evidence="3">h7</strain>
    </source>
</reference>